<evidence type="ECO:0000313" key="3">
    <source>
        <dbReference type="Proteomes" id="UP000041254"/>
    </source>
</evidence>
<keyword evidence="3" id="KW-1185">Reference proteome</keyword>
<organism evidence="2 3">
    <name type="scientific">Vitrella brassicaformis (strain CCMP3155)</name>
    <dbReference type="NCBI Taxonomy" id="1169540"/>
    <lineage>
        <taxon>Eukaryota</taxon>
        <taxon>Sar</taxon>
        <taxon>Alveolata</taxon>
        <taxon>Colpodellida</taxon>
        <taxon>Vitrellaceae</taxon>
        <taxon>Vitrella</taxon>
    </lineage>
</organism>
<evidence type="ECO:0000256" key="1">
    <source>
        <dbReference type="SAM" id="Phobius"/>
    </source>
</evidence>
<evidence type="ECO:0000313" key="2">
    <source>
        <dbReference type="EMBL" id="CEL98246.1"/>
    </source>
</evidence>
<accession>A0A0G4EN38</accession>
<protein>
    <submittedName>
        <fullName evidence="2">Uncharacterized protein</fullName>
    </submittedName>
</protein>
<keyword evidence="1" id="KW-0472">Membrane</keyword>
<name>A0A0G4EN38_VITBC</name>
<dbReference type="InParanoid" id="A0A0G4EN38"/>
<reference evidence="2 3" key="1">
    <citation type="submission" date="2014-11" db="EMBL/GenBank/DDBJ databases">
        <authorList>
            <person name="Zhu J."/>
            <person name="Qi W."/>
            <person name="Song R."/>
        </authorList>
    </citation>
    <scope>NUCLEOTIDE SEQUENCE [LARGE SCALE GENOMIC DNA]</scope>
</reference>
<feature type="transmembrane region" description="Helical" evidence="1">
    <location>
        <begin position="37"/>
        <end position="59"/>
    </location>
</feature>
<keyword evidence="1" id="KW-0812">Transmembrane</keyword>
<dbReference type="Proteomes" id="UP000041254">
    <property type="component" value="Unassembled WGS sequence"/>
</dbReference>
<dbReference type="EMBL" id="CDMY01000266">
    <property type="protein sequence ID" value="CEL98246.1"/>
    <property type="molecule type" value="Genomic_DNA"/>
</dbReference>
<proteinExistence type="predicted"/>
<dbReference type="VEuPathDB" id="CryptoDB:Vbra_5183"/>
<gene>
    <name evidence="2" type="ORF">Vbra_5183</name>
</gene>
<dbReference type="PhylomeDB" id="A0A0G4EN38"/>
<keyword evidence="1" id="KW-1133">Transmembrane helix</keyword>
<dbReference type="AlphaFoldDB" id="A0A0G4EN38"/>
<sequence length="276" mass="30757">MAHSVAQQPIGSKVCDLEAPQVSLATKKPKRTIALKVLAVVGAIVLTAACVFGLMLAAIQLSKEITVSDDEQLVSRKDSMPLRFSEALDSVPLEGLAFLPLDEIQKMESLHINLGDRASERVYNIEGVFRDLTTNTTEVHLSLGHILIAKPGEFSLVDEKGAVIHSGDYEYEFLTDEEVEKLSKEEADTADDDDDEAATDEQASRRRLGLFGIFGGLKLGRSRGMFGRSYFGRSRFGRRGYYGRRFYGRGYHGGYRRFGGWGHGGYRRGWGRRGWW</sequence>